<sequence length="729" mass="80735">MGRFKLEFYGNYVVVTAVSVLPLNSQVLPGHNQETYQRLQAAVQAIPPHQIWLATCDNLPLQRQLAATLEESLQHRHPTAATQRLFDIEQPNLVQQLHGWLPPALTDRPPVLQVLGIEQLTHCGSDTQYQFLRSLHQLRPIWPQLNISLLLWLPRPWLKQIRREVPHLGHTVFEFLGEPTPISTIAQQPNFQVAFSAVRDWQFWESSTADSPPAEASHTPGADSPEVTSDLADEPPSEAKASEATAAPLPTISASLWHQLQDDLSDFEASPSPHLRPQEEDVVPIIDPDVDSSPESSLAAAPTEDEADVASHSAQQTWAQVWAEEAAVPWAVPSTLVEAPPAKSPSSEWAIALELRDRVQAGDHSEATLETAIQAYESLQPEHSNTPQRTEALNDLGSLYWLWAQQATTGETYFQRLTHSCELYEMALTPISPHTAPGVLNRLHSNLGSVYSLLAVHQQPAQYLGKAVRAFHRALQYSPVESMPEEYVTLQTHLGTAYWSLAQQTQEATHLHRAIAAYQEALQHSQPQPEPQLYAQLQNNLGIALWSLARHERPVFLLEQAIGAYRTALAYRTREADPAGFAATQNNLGTAYWDLGSHCEASSTAQQQAWRQAIFAYEAAIAAAEPTAQTALSFDLWAAHHSVGVVYDQLAITLAPDTTVQAPLLTQATQHYVTALMGWQAIAAASAGTALQALVRNLQLQARFLGIEQQQRSLSQIPADWLPEIWRKL</sequence>
<feature type="region of interest" description="Disordered" evidence="1">
    <location>
        <begin position="266"/>
        <end position="316"/>
    </location>
</feature>
<dbReference type="InterPro" id="IPR011990">
    <property type="entry name" value="TPR-like_helical_dom_sf"/>
</dbReference>
<accession>A0A0C1Y972</accession>
<proteinExistence type="predicted"/>
<feature type="region of interest" description="Disordered" evidence="1">
    <location>
        <begin position="206"/>
        <end position="246"/>
    </location>
</feature>
<dbReference type="SUPFAM" id="SSF48452">
    <property type="entry name" value="TPR-like"/>
    <property type="match status" value="1"/>
</dbReference>
<gene>
    <name evidence="2" type="ORF">QQ91_018530</name>
</gene>
<reference evidence="2" key="2">
    <citation type="journal article" date="2015" name="Genome Announc.">
        <title>Draft Genome Sequence of Filamentous Marine Cyanobacterium Lyngbya confervoides Strain BDU141951.</title>
        <authorList>
            <person name="Chandrababunaidu M.M."/>
            <person name="Sen D."/>
            <person name="Tripathy S."/>
        </authorList>
    </citation>
    <scope>NUCLEOTIDE SEQUENCE</scope>
    <source>
        <strain evidence="2">BDU141951</strain>
    </source>
</reference>
<comment type="caution">
    <text evidence="2">The sequence shown here is derived from an EMBL/GenBank/DDBJ whole genome shotgun (WGS) entry which is preliminary data.</text>
</comment>
<dbReference type="EMBL" id="JTHE02000003">
    <property type="protein sequence ID" value="NEV69101.1"/>
    <property type="molecule type" value="Genomic_DNA"/>
</dbReference>
<reference evidence="2" key="3">
    <citation type="submission" date="2020-02" db="EMBL/GenBank/DDBJ databases">
        <authorList>
            <person name="Sarangi A.N."/>
            <person name="Ghosh S."/>
            <person name="Mukherjee M."/>
            <person name="Tripathy S."/>
        </authorList>
    </citation>
    <scope>NUCLEOTIDE SEQUENCE</scope>
    <source>
        <strain evidence="2">BDU141951</strain>
    </source>
</reference>
<name>A0A0C1Y972_9CYAN</name>
<evidence type="ECO:0000256" key="1">
    <source>
        <dbReference type="SAM" id="MobiDB-lite"/>
    </source>
</evidence>
<evidence type="ECO:0000313" key="2">
    <source>
        <dbReference type="EMBL" id="NEV69101.1"/>
    </source>
</evidence>
<dbReference type="Gene3D" id="1.25.40.10">
    <property type="entry name" value="Tetratricopeptide repeat domain"/>
    <property type="match status" value="2"/>
</dbReference>
<feature type="compositionally biased region" description="Low complexity" evidence="1">
    <location>
        <begin position="283"/>
        <end position="297"/>
    </location>
</feature>
<dbReference type="AlphaFoldDB" id="A0A0C1Y972"/>
<dbReference type="PANTHER" id="PTHR19959:SF119">
    <property type="entry name" value="FUNGAL LIPASE-LIKE DOMAIN-CONTAINING PROTEIN"/>
    <property type="match status" value="1"/>
</dbReference>
<organism evidence="2">
    <name type="scientific">Lyngbya confervoides BDU141951</name>
    <dbReference type="NCBI Taxonomy" id="1574623"/>
    <lineage>
        <taxon>Bacteria</taxon>
        <taxon>Bacillati</taxon>
        <taxon>Cyanobacteriota</taxon>
        <taxon>Cyanophyceae</taxon>
        <taxon>Oscillatoriophycideae</taxon>
        <taxon>Oscillatoriales</taxon>
        <taxon>Microcoleaceae</taxon>
        <taxon>Lyngbya</taxon>
    </lineage>
</organism>
<protein>
    <submittedName>
        <fullName evidence="2">Tetratricopeptide repeat protein</fullName>
    </submittedName>
</protein>
<reference evidence="2" key="1">
    <citation type="submission" date="2014-11" db="EMBL/GenBank/DDBJ databases">
        <authorList>
            <person name="Malar M.C."/>
            <person name="Sen D."/>
            <person name="Tripathy S."/>
        </authorList>
    </citation>
    <scope>NUCLEOTIDE SEQUENCE</scope>
    <source>
        <strain evidence="2">BDU141951</strain>
    </source>
</reference>
<dbReference type="PANTHER" id="PTHR19959">
    <property type="entry name" value="KINESIN LIGHT CHAIN"/>
    <property type="match status" value="1"/>
</dbReference>